<protein>
    <submittedName>
        <fullName evidence="2">Uncharacterized protein</fullName>
    </submittedName>
</protein>
<feature type="compositionally biased region" description="Low complexity" evidence="1">
    <location>
        <begin position="56"/>
        <end position="73"/>
    </location>
</feature>
<organism evidence="2 3">
    <name type="scientific">Tanacetum coccineum</name>
    <dbReference type="NCBI Taxonomy" id="301880"/>
    <lineage>
        <taxon>Eukaryota</taxon>
        <taxon>Viridiplantae</taxon>
        <taxon>Streptophyta</taxon>
        <taxon>Embryophyta</taxon>
        <taxon>Tracheophyta</taxon>
        <taxon>Spermatophyta</taxon>
        <taxon>Magnoliopsida</taxon>
        <taxon>eudicotyledons</taxon>
        <taxon>Gunneridae</taxon>
        <taxon>Pentapetalae</taxon>
        <taxon>asterids</taxon>
        <taxon>campanulids</taxon>
        <taxon>Asterales</taxon>
        <taxon>Asteraceae</taxon>
        <taxon>Asteroideae</taxon>
        <taxon>Anthemideae</taxon>
        <taxon>Anthemidinae</taxon>
        <taxon>Tanacetum</taxon>
    </lineage>
</organism>
<reference evidence="2" key="2">
    <citation type="submission" date="2022-01" db="EMBL/GenBank/DDBJ databases">
        <authorList>
            <person name="Yamashiro T."/>
            <person name="Shiraishi A."/>
            <person name="Satake H."/>
            <person name="Nakayama K."/>
        </authorList>
    </citation>
    <scope>NUCLEOTIDE SEQUENCE</scope>
</reference>
<name>A0ABQ5J376_9ASTR</name>
<feature type="compositionally biased region" description="Pro residues" evidence="1">
    <location>
        <begin position="74"/>
        <end position="100"/>
    </location>
</feature>
<sequence>MEILVHHLLHCISSKSGGWDQFGSNIATALICLSTDRVYNFSKLIFDGQEHHVVAQSQPSSSTLPEPSTSSPPVKSPPPASTPIPTPIPASIPIPTPIPETEPEPL</sequence>
<accession>A0ABQ5J376</accession>
<evidence type="ECO:0000313" key="3">
    <source>
        <dbReference type="Proteomes" id="UP001151760"/>
    </source>
</evidence>
<gene>
    <name evidence="2" type="ORF">Tco_1122567</name>
</gene>
<reference evidence="2" key="1">
    <citation type="journal article" date="2022" name="Int. J. Mol. Sci.">
        <title>Draft Genome of Tanacetum Coccineum: Genomic Comparison of Closely Related Tanacetum-Family Plants.</title>
        <authorList>
            <person name="Yamashiro T."/>
            <person name="Shiraishi A."/>
            <person name="Nakayama K."/>
            <person name="Satake H."/>
        </authorList>
    </citation>
    <scope>NUCLEOTIDE SEQUENCE</scope>
</reference>
<feature type="region of interest" description="Disordered" evidence="1">
    <location>
        <begin position="52"/>
        <end position="106"/>
    </location>
</feature>
<evidence type="ECO:0000256" key="1">
    <source>
        <dbReference type="SAM" id="MobiDB-lite"/>
    </source>
</evidence>
<proteinExistence type="predicted"/>
<evidence type="ECO:0000313" key="2">
    <source>
        <dbReference type="EMBL" id="GJU06137.1"/>
    </source>
</evidence>
<dbReference type="Proteomes" id="UP001151760">
    <property type="component" value="Unassembled WGS sequence"/>
</dbReference>
<keyword evidence="3" id="KW-1185">Reference proteome</keyword>
<dbReference type="EMBL" id="BQNB010021412">
    <property type="protein sequence ID" value="GJU06137.1"/>
    <property type="molecule type" value="Genomic_DNA"/>
</dbReference>
<comment type="caution">
    <text evidence="2">The sequence shown here is derived from an EMBL/GenBank/DDBJ whole genome shotgun (WGS) entry which is preliminary data.</text>
</comment>